<keyword evidence="2" id="KW-1185">Reference proteome</keyword>
<organism evidence="1 2">
    <name type="scientific">Streptomyces drozdowiczii</name>
    <dbReference type="NCBI Taxonomy" id="202862"/>
    <lineage>
        <taxon>Bacteria</taxon>
        <taxon>Bacillati</taxon>
        <taxon>Actinomycetota</taxon>
        <taxon>Actinomycetes</taxon>
        <taxon>Kitasatosporales</taxon>
        <taxon>Streptomycetaceae</taxon>
        <taxon>Streptomyces</taxon>
    </lineage>
</organism>
<evidence type="ECO:0000313" key="2">
    <source>
        <dbReference type="Proteomes" id="UP001164963"/>
    </source>
</evidence>
<reference evidence="1" key="1">
    <citation type="journal article" date="2022" name="Front. Microbiol.">
        <title>Mirubactin C rescues the lethal effect of cell wall biosynthesis mutations in Bacillus subtilis.</title>
        <authorList>
            <person name="Kepplinger B."/>
            <person name="Wen X."/>
            <person name="Tyler A.R."/>
            <person name="Kim B.Y."/>
            <person name="Brown J."/>
            <person name="Banks P."/>
            <person name="Dashti Y."/>
            <person name="Mackenzie E.S."/>
            <person name="Wills C."/>
            <person name="Kawai Y."/>
            <person name="Waldron K.J."/>
            <person name="Allenby N.E.E."/>
            <person name="Wu L.J."/>
            <person name="Hall M.J."/>
            <person name="Errington J."/>
        </authorList>
    </citation>
    <scope>NUCLEOTIDE SEQUENCE</scope>
    <source>
        <strain evidence="1">MDA8-470</strain>
    </source>
</reference>
<gene>
    <name evidence="1" type="ORF">NEH16_07680</name>
</gene>
<name>A0ABY6PPD3_9ACTN</name>
<dbReference type="RefSeq" id="WP_265540434.1">
    <property type="nucleotide sequence ID" value="NZ_CP098740.1"/>
</dbReference>
<proteinExistence type="predicted"/>
<evidence type="ECO:0000313" key="1">
    <source>
        <dbReference type="EMBL" id="UZK54045.1"/>
    </source>
</evidence>
<protein>
    <submittedName>
        <fullName evidence="1">Uncharacterized protein</fullName>
    </submittedName>
</protein>
<sequence length="67" mass="7071">MPEPIVIYEELGPRVAAFTCNTNGRPTAVVNTLTRTQPRMRVQAAVAMLACGINAGHALGALHGVRS</sequence>
<dbReference type="EMBL" id="CP098740">
    <property type="protein sequence ID" value="UZK54045.1"/>
    <property type="molecule type" value="Genomic_DNA"/>
</dbReference>
<dbReference type="Proteomes" id="UP001164963">
    <property type="component" value="Chromosome"/>
</dbReference>
<accession>A0ABY6PPD3</accession>